<organism evidence="14 15">
    <name type="scientific">Pythium insidiosum</name>
    <name type="common">Pythiosis disease agent</name>
    <dbReference type="NCBI Taxonomy" id="114742"/>
    <lineage>
        <taxon>Eukaryota</taxon>
        <taxon>Sar</taxon>
        <taxon>Stramenopiles</taxon>
        <taxon>Oomycota</taxon>
        <taxon>Peronosporomycetes</taxon>
        <taxon>Pythiales</taxon>
        <taxon>Pythiaceae</taxon>
        <taxon>Pythium</taxon>
    </lineage>
</organism>
<dbReference type="PANTHER" id="PTHR11941">
    <property type="entry name" value="ENOYL-COA HYDRATASE-RELATED"/>
    <property type="match status" value="1"/>
</dbReference>
<dbReference type="InterPro" id="IPR018376">
    <property type="entry name" value="Enoyl-CoA_hyd/isom_CS"/>
</dbReference>
<proteinExistence type="inferred from homology"/>
<dbReference type="PANTHER" id="PTHR11941:SF27">
    <property type="entry name" value="ETHYLMALONYL-COA DECARBOXYLASE"/>
    <property type="match status" value="1"/>
</dbReference>
<evidence type="ECO:0000256" key="11">
    <source>
        <dbReference type="ARBA" id="ARBA00047446"/>
    </source>
</evidence>
<evidence type="ECO:0000256" key="8">
    <source>
        <dbReference type="ARBA" id="ARBA00039903"/>
    </source>
</evidence>
<keyword evidence="3" id="KW-0963">Cytoplasm</keyword>
<dbReference type="Gene3D" id="3.90.226.10">
    <property type="entry name" value="2-enoyl-CoA Hydratase, Chain A, domain 1"/>
    <property type="match status" value="1"/>
</dbReference>
<dbReference type="CDD" id="cd06558">
    <property type="entry name" value="crotonase-like"/>
    <property type="match status" value="1"/>
</dbReference>
<evidence type="ECO:0000256" key="13">
    <source>
        <dbReference type="RuleBase" id="RU003707"/>
    </source>
</evidence>
<accession>A0AAD5Q757</accession>
<dbReference type="EC" id="4.1.1.94" evidence="7"/>
<dbReference type="PROSITE" id="PS00166">
    <property type="entry name" value="ENOYL_COA_HYDRATASE"/>
    <property type="match status" value="1"/>
</dbReference>
<dbReference type="GO" id="GO:0005829">
    <property type="term" value="C:cytosol"/>
    <property type="evidence" value="ECO:0007669"/>
    <property type="project" value="UniProtKB-SubCell"/>
</dbReference>
<reference evidence="14" key="1">
    <citation type="submission" date="2021-12" db="EMBL/GenBank/DDBJ databases">
        <title>Prjna785345.</title>
        <authorList>
            <person name="Rujirawat T."/>
            <person name="Krajaejun T."/>
        </authorList>
    </citation>
    <scope>NUCLEOTIDE SEQUENCE</scope>
    <source>
        <strain evidence="14">Pi057C3</strain>
    </source>
</reference>
<evidence type="ECO:0000256" key="5">
    <source>
        <dbReference type="ARBA" id="ARBA00036343"/>
    </source>
</evidence>
<dbReference type="InterPro" id="IPR029045">
    <property type="entry name" value="ClpP/crotonase-like_dom_sf"/>
</dbReference>
<dbReference type="InterPro" id="IPR001753">
    <property type="entry name" value="Enoyl-CoA_hydra/iso"/>
</dbReference>
<evidence type="ECO:0000256" key="7">
    <source>
        <dbReference type="ARBA" id="ARBA00038883"/>
    </source>
</evidence>
<comment type="subcellular location">
    <subcellularLocation>
        <location evidence="1">Cytoplasm</location>
        <location evidence="1">Cytosol</location>
    </subcellularLocation>
</comment>
<evidence type="ECO:0000256" key="3">
    <source>
        <dbReference type="ARBA" id="ARBA00022490"/>
    </source>
</evidence>
<dbReference type="EMBL" id="JAKCXM010000102">
    <property type="protein sequence ID" value="KAJ0402449.1"/>
    <property type="molecule type" value="Genomic_DNA"/>
</dbReference>
<comment type="catalytic activity">
    <reaction evidence="6">
        <text>(2R)-ethylmalonyl-CoA + H(+) = butanoyl-CoA + CO2</text>
        <dbReference type="Rhea" id="RHEA:59540"/>
        <dbReference type="ChEBI" id="CHEBI:15378"/>
        <dbReference type="ChEBI" id="CHEBI:16526"/>
        <dbReference type="ChEBI" id="CHEBI:57371"/>
        <dbReference type="ChEBI" id="CHEBI:85316"/>
        <dbReference type="EC" id="4.1.1.94"/>
    </reaction>
    <physiologicalReaction direction="left-to-right" evidence="6">
        <dbReference type="Rhea" id="RHEA:59541"/>
    </physiologicalReaction>
</comment>
<keyword evidence="4" id="KW-0456">Lyase</keyword>
<sequence length="331" mass="34959">MTTRALARRCVLSRARGLRAAHSSASSNSAQLFGFVHELADDPDALVARSKQTLERLHKEDDVVRLRLPTDSDAAAHPMVASLSQTAVIELHNPSARNALSGRMMAQLADIVATLEDPAVHGSLTALVLGGSGGWFCAGADLRVAKQELGSREAGIAMGALMVDTLTRLRRLPLVSIALVSGGAFGGGAELATACDFRVMANNAVIQFVQAKMGVSPGWGGGARLHKVVGRQQALRLLCTAERLNATRAQSIGLVDAVFDGEGSAAEACAEFVRPFDCVTPEVSHGAKRLITNADDVSLDEVLEFEHRVFAALWGGPANLKALENALRKPK</sequence>
<dbReference type="Pfam" id="PF00378">
    <property type="entry name" value="ECH_1"/>
    <property type="match status" value="1"/>
</dbReference>
<gene>
    <name evidence="14" type="ORF">P43SY_000602</name>
</gene>
<comment type="function">
    <text evidence="12">Decarboxylates ethylmalonyl-CoA, a potentially toxic metabolite, to form butyryl-CoA, suggesting it might be involved in metabolite proofreading. Acts preferentially on (S)-ethylmalonyl-CoA but also has some activity on the (R)-isomer. Also has methylmalonyl-CoA decarboxylase activity at lower level.</text>
</comment>
<name>A0AAD5Q757_PYTIN</name>
<evidence type="ECO:0000256" key="6">
    <source>
        <dbReference type="ARBA" id="ARBA00036541"/>
    </source>
</evidence>
<comment type="caution">
    <text evidence="14">The sequence shown here is derived from an EMBL/GenBank/DDBJ whole genome shotgun (WGS) entry which is preliminary data.</text>
</comment>
<dbReference type="GO" id="GO:0006635">
    <property type="term" value="P:fatty acid beta-oxidation"/>
    <property type="evidence" value="ECO:0007669"/>
    <property type="project" value="TreeGrafter"/>
</dbReference>
<evidence type="ECO:0000256" key="1">
    <source>
        <dbReference type="ARBA" id="ARBA00004514"/>
    </source>
</evidence>
<evidence type="ECO:0000313" key="14">
    <source>
        <dbReference type="EMBL" id="KAJ0402449.1"/>
    </source>
</evidence>
<keyword evidence="15" id="KW-1185">Reference proteome</keyword>
<comment type="catalytic activity">
    <reaction evidence="5">
        <text>(2S)-ethylmalonyl-CoA + H(+) = butanoyl-CoA + CO2</text>
        <dbReference type="Rhea" id="RHEA:32131"/>
        <dbReference type="ChEBI" id="CHEBI:15378"/>
        <dbReference type="ChEBI" id="CHEBI:16526"/>
        <dbReference type="ChEBI" id="CHEBI:57371"/>
        <dbReference type="ChEBI" id="CHEBI:60909"/>
        <dbReference type="EC" id="4.1.1.94"/>
    </reaction>
    <physiologicalReaction direction="left-to-right" evidence="5">
        <dbReference type="Rhea" id="RHEA:32132"/>
    </physiologicalReaction>
</comment>
<evidence type="ECO:0000256" key="2">
    <source>
        <dbReference type="ARBA" id="ARBA00005254"/>
    </source>
</evidence>
<comment type="similarity">
    <text evidence="2 13">Belongs to the enoyl-CoA hydratase/isomerase family.</text>
</comment>
<dbReference type="SUPFAM" id="SSF52096">
    <property type="entry name" value="ClpP/crotonase"/>
    <property type="match status" value="1"/>
</dbReference>
<evidence type="ECO:0000256" key="10">
    <source>
        <dbReference type="ARBA" id="ARBA00042182"/>
    </source>
</evidence>
<dbReference type="GO" id="GO:0004492">
    <property type="term" value="F:methyl/ethyl malonyl-CoA decarboxylase activity"/>
    <property type="evidence" value="ECO:0007669"/>
    <property type="project" value="UniProtKB-EC"/>
</dbReference>
<dbReference type="FunFam" id="3.90.226.10:FF:000109">
    <property type="entry name" value="Enoyl-CoA hydratase, putative"/>
    <property type="match status" value="1"/>
</dbReference>
<evidence type="ECO:0000313" key="15">
    <source>
        <dbReference type="Proteomes" id="UP001209570"/>
    </source>
</evidence>
<evidence type="ECO:0000256" key="12">
    <source>
        <dbReference type="ARBA" id="ARBA00056546"/>
    </source>
</evidence>
<evidence type="ECO:0000256" key="4">
    <source>
        <dbReference type="ARBA" id="ARBA00023239"/>
    </source>
</evidence>
<evidence type="ECO:0000256" key="9">
    <source>
        <dbReference type="ARBA" id="ARBA00042052"/>
    </source>
</evidence>
<protein>
    <recommendedName>
        <fullName evidence="8">Ethylmalonyl-CoA decarboxylase</fullName>
        <ecNumber evidence="7">4.1.1.94</ecNumber>
    </recommendedName>
    <alternativeName>
        <fullName evidence="10">Enoyl-CoA hydratase domain-containing protein 1</fullName>
    </alternativeName>
    <alternativeName>
        <fullName evidence="9">Methylmalonyl-CoA decarboxylase</fullName>
    </alternativeName>
</protein>
<comment type="catalytic activity">
    <reaction evidence="11">
        <text>(S)-methylmalonyl-CoA + H(+) = propanoyl-CoA + CO2</text>
        <dbReference type="Rhea" id="RHEA:61340"/>
        <dbReference type="ChEBI" id="CHEBI:15378"/>
        <dbReference type="ChEBI" id="CHEBI:16526"/>
        <dbReference type="ChEBI" id="CHEBI:57327"/>
        <dbReference type="ChEBI" id="CHEBI:57392"/>
        <dbReference type="EC" id="4.1.1.94"/>
    </reaction>
    <physiologicalReaction direction="left-to-right" evidence="11">
        <dbReference type="Rhea" id="RHEA:61341"/>
    </physiologicalReaction>
</comment>
<dbReference type="Proteomes" id="UP001209570">
    <property type="component" value="Unassembled WGS sequence"/>
</dbReference>
<dbReference type="AlphaFoldDB" id="A0AAD5Q757"/>